<dbReference type="EMBL" id="BMYM01000001">
    <property type="protein sequence ID" value="GHD32607.1"/>
    <property type="molecule type" value="Genomic_DNA"/>
</dbReference>
<reference evidence="2" key="1">
    <citation type="journal article" date="2014" name="Int. J. Syst. Evol. Microbiol.">
        <title>Complete genome sequence of Corynebacterium casei LMG S-19264T (=DSM 44701T), isolated from a smear-ripened cheese.</title>
        <authorList>
            <consortium name="US DOE Joint Genome Institute (JGI-PGF)"/>
            <person name="Walter F."/>
            <person name="Albersmeier A."/>
            <person name="Kalinowski J."/>
            <person name="Ruckert C."/>
        </authorList>
    </citation>
    <scope>NUCLEOTIDE SEQUENCE</scope>
    <source>
        <strain evidence="2">KCTC 23430</strain>
    </source>
</reference>
<dbReference type="PROSITE" id="PS51257">
    <property type="entry name" value="PROKAR_LIPOPROTEIN"/>
    <property type="match status" value="1"/>
</dbReference>
<dbReference type="Gene3D" id="3.40.30.10">
    <property type="entry name" value="Glutaredoxin"/>
    <property type="match status" value="1"/>
</dbReference>
<dbReference type="SUPFAM" id="SSF52833">
    <property type="entry name" value="Thioredoxin-like"/>
    <property type="match status" value="1"/>
</dbReference>
<dbReference type="InterPro" id="IPR036249">
    <property type="entry name" value="Thioredoxin-like_sf"/>
</dbReference>
<protein>
    <submittedName>
        <fullName evidence="2">Thioredoxin</fullName>
    </submittedName>
</protein>
<dbReference type="CDD" id="cd02966">
    <property type="entry name" value="TlpA_like_family"/>
    <property type="match status" value="1"/>
</dbReference>
<dbReference type="PANTHER" id="PTHR42852">
    <property type="entry name" value="THIOL:DISULFIDE INTERCHANGE PROTEIN DSBE"/>
    <property type="match status" value="1"/>
</dbReference>
<organism evidence="2 3">
    <name type="scientific">Parahalioglobus pacificus</name>
    <dbReference type="NCBI Taxonomy" id="930806"/>
    <lineage>
        <taxon>Bacteria</taxon>
        <taxon>Pseudomonadati</taxon>
        <taxon>Pseudomonadota</taxon>
        <taxon>Gammaproteobacteria</taxon>
        <taxon>Cellvibrionales</taxon>
        <taxon>Halieaceae</taxon>
        <taxon>Parahalioglobus</taxon>
    </lineage>
</organism>
<reference evidence="2" key="2">
    <citation type="submission" date="2020-09" db="EMBL/GenBank/DDBJ databases">
        <authorList>
            <person name="Sun Q."/>
            <person name="Kim S."/>
        </authorList>
    </citation>
    <scope>NUCLEOTIDE SEQUENCE</scope>
    <source>
        <strain evidence="2">KCTC 23430</strain>
    </source>
</reference>
<name>A0A918XIQ7_9GAMM</name>
<keyword evidence="3" id="KW-1185">Reference proteome</keyword>
<dbReference type="AlphaFoldDB" id="A0A918XIQ7"/>
<dbReference type="InterPro" id="IPR000866">
    <property type="entry name" value="AhpC/TSA"/>
</dbReference>
<dbReference type="GO" id="GO:0016491">
    <property type="term" value="F:oxidoreductase activity"/>
    <property type="evidence" value="ECO:0007669"/>
    <property type="project" value="InterPro"/>
</dbReference>
<dbReference type="PROSITE" id="PS51352">
    <property type="entry name" value="THIOREDOXIN_2"/>
    <property type="match status" value="1"/>
</dbReference>
<evidence type="ECO:0000259" key="1">
    <source>
        <dbReference type="PROSITE" id="PS51352"/>
    </source>
</evidence>
<dbReference type="Proteomes" id="UP000644693">
    <property type="component" value="Unassembled WGS sequence"/>
</dbReference>
<accession>A0A918XIQ7</accession>
<comment type="caution">
    <text evidence="2">The sequence shown here is derived from an EMBL/GenBank/DDBJ whole genome shotgun (WGS) entry which is preliminary data.</text>
</comment>
<dbReference type="GO" id="GO:0016209">
    <property type="term" value="F:antioxidant activity"/>
    <property type="evidence" value="ECO:0007669"/>
    <property type="project" value="InterPro"/>
</dbReference>
<evidence type="ECO:0000313" key="3">
    <source>
        <dbReference type="Proteomes" id="UP000644693"/>
    </source>
</evidence>
<dbReference type="InterPro" id="IPR050553">
    <property type="entry name" value="Thioredoxin_ResA/DsbE_sf"/>
</dbReference>
<feature type="domain" description="Thioredoxin" evidence="1">
    <location>
        <begin position="1"/>
        <end position="139"/>
    </location>
</feature>
<dbReference type="RefSeq" id="WP_189477128.1">
    <property type="nucleotide sequence ID" value="NZ_BMYM01000001.1"/>
</dbReference>
<dbReference type="PANTHER" id="PTHR42852:SF18">
    <property type="entry name" value="CHROMOSOME UNDETERMINED SCAFFOLD_47, WHOLE GENOME SHOTGUN SEQUENCE"/>
    <property type="match status" value="1"/>
</dbReference>
<proteinExistence type="predicted"/>
<dbReference type="InterPro" id="IPR013766">
    <property type="entry name" value="Thioredoxin_domain"/>
</dbReference>
<dbReference type="Pfam" id="PF00578">
    <property type="entry name" value="AhpC-TSA"/>
    <property type="match status" value="1"/>
</dbReference>
<gene>
    <name evidence="2" type="ORF">GCM10007053_17110</name>
</gene>
<evidence type="ECO:0000313" key="2">
    <source>
        <dbReference type="EMBL" id="GHD32607.1"/>
    </source>
</evidence>
<sequence length="142" mass="15186">MRERLVVALSLVLLLGGCSKAPLEAARGQWVLVNYWAIWCKPCIQEIPELNELDHSRSNVTVLGVNYDNLAGDELQSQLDELGVEFATLPEDPAAQLGVARPQVLPTTFILDPEGNLVSTLVGPQTLDSLNQALVSAGAPAG</sequence>